<name>A0ABD0P8P9_CIRMR</name>
<proteinExistence type="predicted"/>
<reference evidence="1 2" key="1">
    <citation type="submission" date="2024-05" db="EMBL/GenBank/DDBJ databases">
        <title>Genome sequencing and assembly of Indian major carp, Cirrhinus mrigala (Hamilton, 1822).</title>
        <authorList>
            <person name="Mohindra V."/>
            <person name="Chowdhury L.M."/>
            <person name="Lal K."/>
            <person name="Jena J.K."/>
        </authorList>
    </citation>
    <scope>NUCLEOTIDE SEQUENCE [LARGE SCALE GENOMIC DNA]</scope>
    <source>
        <strain evidence="1">CM1030</strain>
        <tissue evidence="1">Blood</tissue>
    </source>
</reference>
<dbReference type="AlphaFoldDB" id="A0ABD0P8P9"/>
<feature type="non-terminal residue" evidence="1">
    <location>
        <position position="1"/>
    </location>
</feature>
<protein>
    <submittedName>
        <fullName evidence="1">Uncharacterized protein</fullName>
    </submittedName>
</protein>
<sequence length="83" mass="8658">LRHSPEPFAPGLAHLPVPASVCAGSSTVLHGPPKTPACLRRAADGTGCVPASVQTDRLGLLDLADHAMTITDHRGQQKTKKKT</sequence>
<organism evidence="1 2">
    <name type="scientific">Cirrhinus mrigala</name>
    <name type="common">Mrigala</name>
    <dbReference type="NCBI Taxonomy" id="683832"/>
    <lineage>
        <taxon>Eukaryota</taxon>
        <taxon>Metazoa</taxon>
        <taxon>Chordata</taxon>
        <taxon>Craniata</taxon>
        <taxon>Vertebrata</taxon>
        <taxon>Euteleostomi</taxon>
        <taxon>Actinopterygii</taxon>
        <taxon>Neopterygii</taxon>
        <taxon>Teleostei</taxon>
        <taxon>Ostariophysi</taxon>
        <taxon>Cypriniformes</taxon>
        <taxon>Cyprinidae</taxon>
        <taxon>Labeoninae</taxon>
        <taxon>Labeonini</taxon>
        <taxon>Cirrhinus</taxon>
    </lineage>
</organism>
<evidence type="ECO:0000313" key="1">
    <source>
        <dbReference type="EMBL" id="KAL0170453.1"/>
    </source>
</evidence>
<keyword evidence="2" id="KW-1185">Reference proteome</keyword>
<evidence type="ECO:0000313" key="2">
    <source>
        <dbReference type="Proteomes" id="UP001529510"/>
    </source>
</evidence>
<comment type="caution">
    <text evidence="1">The sequence shown here is derived from an EMBL/GenBank/DDBJ whole genome shotgun (WGS) entry which is preliminary data.</text>
</comment>
<dbReference type="Proteomes" id="UP001529510">
    <property type="component" value="Unassembled WGS sequence"/>
</dbReference>
<gene>
    <name evidence="1" type="ORF">M9458_035049</name>
</gene>
<dbReference type="EMBL" id="JAMKFB020000017">
    <property type="protein sequence ID" value="KAL0170453.1"/>
    <property type="molecule type" value="Genomic_DNA"/>
</dbReference>
<accession>A0ABD0P8P9</accession>